<dbReference type="EMBL" id="GBXM01026203">
    <property type="protein sequence ID" value="JAH82374.1"/>
    <property type="molecule type" value="Transcribed_RNA"/>
</dbReference>
<evidence type="ECO:0000313" key="1">
    <source>
        <dbReference type="EMBL" id="JAH82374.1"/>
    </source>
</evidence>
<reference evidence="1" key="2">
    <citation type="journal article" date="2015" name="Fish Shellfish Immunol.">
        <title>Early steps in the European eel (Anguilla anguilla)-Vibrio vulnificus interaction in the gills: Role of the RtxA13 toxin.</title>
        <authorList>
            <person name="Callol A."/>
            <person name="Pajuelo D."/>
            <person name="Ebbesson L."/>
            <person name="Teles M."/>
            <person name="MacKenzie S."/>
            <person name="Amaro C."/>
        </authorList>
    </citation>
    <scope>NUCLEOTIDE SEQUENCE</scope>
</reference>
<protein>
    <submittedName>
        <fullName evidence="1">Uncharacterized protein</fullName>
    </submittedName>
</protein>
<organism evidence="1">
    <name type="scientific">Anguilla anguilla</name>
    <name type="common">European freshwater eel</name>
    <name type="synonym">Muraena anguilla</name>
    <dbReference type="NCBI Taxonomy" id="7936"/>
    <lineage>
        <taxon>Eukaryota</taxon>
        <taxon>Metazoa</taxon>
        <taxon>Chordata</taxon>
        <taxon>Craniata</taxon>
        <taxon>Vertebrata</taxon>
        <taxon>Euteleostomi</taxon>
        <taxon>Actinopterygii</taxon>
        <taxon>Neopterygii</taxon>
        <taxon>Teleostei</taxon>
        <taxon>Anguilliformes</taxon>
        <taxon>Anguillidae</taxon>
        <taxon>Anguilla</taxon>
    </lineage>
</organism>
<dbReference type="AlphaFoldDB" id="A0A0E9VW70"/>
<sequence length="23" mass="2611">MPDHLLLKSSGLKRFTVCRSGQH</sequence>
<accession>A0A0E9VW70</accession>
<reference evidence="1" key="1">
    <citation type="submission" date="2014-11" db="EMBL/GenBank/DDBJ databases">
        <authorList>
            <person name="Amaro Gonzalez C."/>
        </authorList>
    </citation>
    <scope>NUCLEOTIDE SEQUENCE</scope>
</reference>
<proteinExistence type="predicted"/>
<name>A0A0E9VW70_ANGAN</name>